<accession>A0A5B1L9R8</accession>
<dbReference type="SMART" id="SM00267">
    <property type="entry name" value="GGDEF"/>
    <property type="match status" value="1"/>
</dbReference>
<keyword evidence="1" id="KW-0812">Transmembrane</keyword>
<dbReference type="PANTHER" id="PTHR45138">
    <property type="entry name" value="REGULATORY COMPONENTS OF SENSORY TRANSDUCTION SYSTEM"/>
    <property type="match status" value="1"/>
</dbReference>
<dbReference type="Pfam" id="PF00990">
    <property type="entry name" value="GGDEF"/>
    <property type="match status" value="1"/>
</dbReference>
<dbReference type="Gene3D" id="3.30.70.270">
    <property type="match status" value="1"/>
</dbReference>
<dbReference type="CDD" id="cd01949">
    <property type="entry name" value="GGDEF"/>
    <property type="match status" value="1"/>
</dbReference>
<dbReference type="SUPFAM" id="SSF55073">
    <property type="entry name" value="Nucleotide cyclase"/>
    <property type="match status" value="1"/>
</dbReference>
<dbReference type="InterPro" id="IPR050469">
    <property type="entry name" value="Diguanylate_Cyclase"/>
</dbReference>
<dbReference type="GO" id="GO:1902201">
    <property type="term" value="P:negative regulation of bacterial-type flagellum-dependent cell motility"/>
    <property type="evidence" value="ECO:0007669"/>
    <property type="project" value="TreeGrafter"/>
</dbReference>
<protein>
    <submittedName>
        <fullName evidence="3">Diguanylate cyclase</fullName>
    </submittedName>
</protein>
<evidence type="ECO:0000256" key="1">
    <source>
        <dbReference type="SAM" id="Phobius"/>
    </source>
</evidence>
<keyword evidence="1" id="KW-1133">Transmembrane helix</keyword>
<dbReference type="RefSeq" id="WP_149729958.1">
    <property type="nucleotide sequence ID" value="NZ_VUJV01000007.1"/>
</dbReference>
<reference evidence="3 4" key="1">
    <citation type="submission" date="2019-09" db="EMBL/GenBank/DDBJ databases">
        <title>Nocardioides panacisoli sp. nov., isolated from the soil of a ginseng field.</title>
        <authorList>
            <person name="Cho C."/>
        </authorList>
    </citation>
    <scope>NUCLEOTIDE SEQUENCE [LARGE SCALE GENOMIC DNA]</scope>
    <source>
        <strain evidence="3 4">BN130099</strain>
    </source>
</reference>
<evidence type="ECO:0000313" key="4">
    <source>
        <dbReference type="Proteomes" id="UP000325003"/>
    </source>
</evidence>
<dbReference type="InterPro" id="IPR043128">
    <property type="entry name" value="Rev_trsase/Diguanyl_cyclase"/>
</dbReference>
<organism evidence="3 4">
    <name type="scientific">Nocardioides humilatus</name>
    <dbReference type="NCBI Taxonomy" id="2607660"/>
    <lineage>
        <taxon>Bacteria</taxon>
        <taxon>Bacillati</taxon>
        <taxon>Actinomycetota</taxon>
        <taxon>Actinomycetes</taxon>
        <taxon>Propionibacteriales</taxon>
        <taxon>Nocardioidaceae</taxon>
        <taxon>Nocardioides</taxon>
    </lineage>
</organism>
<dbReference type="PROSITE" id="PS50887">
    <property type="entry name" value="GGDEF"/>
    <property type="match status" value="1"/>
</dbReference>
<dbReference type="GO" id="GO:0005886">
    <property type="term" value="C:plasma membrane"/>
    <property type="evidence" value="ECO:0007669"/>
    <property type="project" value="TreeGrafter"/>
</dbReference>
<dbReference type="GO" id="GO:0052621">
    <property type="term" value="F:diguanylate cyclase activity"/>
    <property type="evidence" value="ECO:0007669"/>
    <property type="project" value="TreeGrafter"/>
</dbReference>
<dbReference type="EMBL" id="VUJV01000007">
    <property type="protein sequence ID" value="KAA1416417.1"/>
    <property type="molecule type" value="Genomic_DNA"/>
</dbReference>
<evidence type="ECO:0000259" key="2">
    <source>
        <dbReference type="PROSITE" id="PS50887"/>
    </source>
</evidence>
<name>A0A5B1L9R8_9ACTN</name>
<keyword evidence="4" id="KW-1185">Reference proteome</keyword>
<dbReference type="InterPro" id="IPR000160">
    <property type="entry name" value="GGDEF_dom"/>
</dbReference>
<dbReference type="PANTHER" id="PTHR45138:SF6">
    <property type="entry name" value="DIGUANYLATE CYCLASE DGCN"/>
    <property type="match status" value="1"/>
</dbReference>
<dbReference type="GO" id="GO:0043709">
    <property type="term" value="P:cell adhesion involved in single-species biofilm formation"/>
    <property type="evidence" value="ECO:0007669"/>
    <property type="project" value="TreeGrafter"/>
</dbReference>
<gene>
    <name evidence="3" type="ORF">F0U44_19070</name>
</gene>
<proteinExistence type="predicted"/>
<feature type="transmembrane region" description="Helical" evidence="1">
    <location>
        <begin position="164"/>
        <end position="187"/>
    </location>
</feature>
<sequence>MAIASSMVIVVLLALAITSGTVVVTFARSNDRVIKVREVVTRIGVLRDAVSDEAFAEASYRRAPNRRSWQELDDAMRAVPALIDDLRTYVDKADAITLSNLSVLNARYVTQIRSQRGRPQAAADDRVAGPALDAMRELLQSMIVRHRDFVTDATREQQGLITRLGVLLAAAFTLAFGILCWAVRLTLREHRRVQRQAASARARSLTDPLTGLANRAALAEAMESELGRPDTCASLLMIDLDHFKPVNDTYGHQVGDVVLRQVAERLRSSVRVEDVATRLGGDEFALFLKKDADADLVASRVLGAFDVPFLVGNLSIALGASIGLAHAVGRALGPDDLVGAADAALYGAKRSGRGRLVAQVDQALGVRTGERGA</sequence>
<dbReference type="InterPro" id="IPR029787">
    <property type="entry name" value="Nucleotide_cyclase"/>
</dbReference>
<feature type="domain" description="GGDEF" evidence="2">
    <location>
        <begin position="231"/>
        <end position="361"/>
    </location>
</feature>
<comment type="caution">
    <text evidence="3">The sequence shown here is derived from an EMBL/GenBank/DDBJ whole genome shotgun (WGS) entry which is preliminary data.</text>
</comment>
<reference evidence="3 4" key="2">
    <citation type="submission" date="2019-09" db="EMBL/GenBank/DDBJ databases">
        <authorList>
            <person name="Jin C."/>
        </authorList>
    </citation>
    <scope>NUCLEOTIDE SEQUENCE [LARGE SCALE GENOMIC DNA]</scope>
    <source>
        <strain evidence="3 4">BN130099</strain>
    </source>
</reference>
<dbReference type="NCBIfam" id="TIGR00254">
    <property type="entry name" value="GGDEF"/>
    <property type="match status" value="1"/>
</dbReference>
<evidence type="ECO:0000313" key="3">
    <source>
        <dbReference type="EMBL" id="KAA1416417.1"/>
    </source>
</evidence>
<dbReference type="AlphaFoldDB" id="A0A5B1L9R8"/>
<keyword evidence="1" id="KW-0472">Membrane</keyword>
<dbReference type="Proteomes" id="UP000325003">
    <property type="component" value="Unassembled WGS sequence"/>
</dbReference>